<keyword evidence="2" id="KW-1185">Reference proteome</keyword>
<dbReference type="AlphaFoldDB" id="A0A7D5VA86"/>
<dbReference type="Proteomes" id="UP000510822">
    <property type="component" value="Chromosome"/>
</dbReference>
<dbReference type="EMBL" id="CP058952">
    <property type="protein sequence ID" value="QLI81956.1"/>
    <property type="molecule type" value="Genomic_DNA"/>
</dbReference>
<protein>
    <submittedName>
        <fullName evidence="1">Uncharacterized protein</fullName>
    </submittedName>
</protein>
<evidence type="ECO:0000313" key="2">
    <source>
        <dbReference type="Proteomes" id="UP000510822"/>
    </source>
</evidence>
<gene>
    <name evidence="1" type="ORF">HZU75_10635</name>
</gene>
<accession>A0A7D5VA86</accession>
<name>A0A7D5VA86_9NEIS</name>
<sequence length="427" mass="47471">MQDENLFSDFFQPGFVPHELPQMAELLRARTYIDAFITLFRGGEDEVFVRLIVLREIGARADAPRWSPADLQSHFAYINQVKLDTVLKRLRDNGLLVWDSDEQLYAMSEAGRVALAAMGTMMQFAEGDAELGYLTSQVAAGQSLGQVSNEVMLNLLARLNELYADFEAALESQSEFQIRAAREKLEKVWQWVEKGTDVIRTVLTDEATDQRVYQIAQSIALAQARMLRLTSVFHRRLSELASQRVHLGQSGLSTTNVADWLRQQTQEKLAGLGRDLILFHPEPHFVVSDILLDVAEFEICERERPINIVSEMPAGAAAQVVGEVEAERLLLAESLYEDLNRLVADGLGGDLPAAVIAPTYNETAYRLSLLSLLGDAEAALEKSVVADIVKIPLRLEASAELFEPDHPEVASISHGRLSPLNTMLKKG</sequence>
<dbReference type="KEGG" id="cfon:HZU75_10635"/>
<organism evidence="1 2">
    <name type="scientific">Chitinibacter fontanus</name>
    <dbReference type="NCBI Taxonomy" id="1737446"/>
    <lineage>
        <taxon>Bacteria</taxon>
        <taxon>Pseudomonadati</taxon>
        <taxon>Pseudomonadota</taxon>
        <taxon>Betaproteobacteria</taxon>
        <taxon>Neisseriales</taxon>
        <taxon>Chitinibacteraceae</taxon>
        <taxon>Chitinibacter</taxon>
    </lineage>
</organism>
<dbReference type="RefSeq" id="WP_180306046.1">
    <property type="nucleotide sequence ID" value="NZ_CP058952.1"/>
</dbReference>
<evidence type="ECO:0000313" key="1">
    <source>
        <dbReference type="EMBL" id="QLI81956.1"/>
    </source>
</evidence>
<proteinExistence type="predicted"/>
<reference evidence="1 2" key="1">
    <citation type="journal article" date="2016" name="Int. J. Syst. Evol. Microbiol.">
        <title>Chitinibacter fontanus sp. nov., isolated from a spring.</title>
        <authorList>
            <person name="Sheu S.Y."/>
            <person name="Li Y.S."/>
            <person name="Young C.C."/>
            <person name="Chen W.M."/>
        </authorList>
    </citation>
    <scope>NUCLEOTIDE SEQUENCE [LARGE SCALE GENOMIC DNA]</scope>
    <source>
        <strain evidence="1 2">STM-7</strain>
    </source>
</reference>